<evidence type="ECO:0000256" key="3">
    <source>
        <dbReference type="ARBA" id="ARBA00023163"/>
    </source>
</evidence>
<accession>A0A543AVL2</accession>
<dbReference type="RefSeq" id="WP_142038185.1">
    <property type="nucleotide sequence ID" value="NZ_JBHTGS010000001.1"/>
</dbReference>
<keyword evidence="1" id="KW-0805">Transcription regulation</keyword>
<dbReference type="Pfam" id="PF12802">
    <property type="entry name" value="MarR_2"/>
    <property type="match status" value="1"/>
</dbReference>
<keyword evidence="3" id="KW-0804">Transcription</keyword>
<dbReference type="AlphaFoldDB" id="A0A543AVL2"/>
<reference evidence="5 6" key="1">
    <citation type="submission" date="2019-06" db="EMBL/GenBank/DDBJ databases">
        <title>Sequencing the genomes of 1000 actinobacteria strains.</title>
        <authorList>
            <person name="Klenk H.-P."/>
        </authorList>
    </citation>
    <scope>NUCLEOTIDE SEQUENCE [LARGE SCALE GENOMIC DNA]</scope>
    <source>
        <strain evidence="5 6">DSM 45928</strain>
    </source>
</reference>
<dbReference type="InterPro" id="IPR052362">
    <property type="entry name" value="HTH-GbsR_regulator"/>
</dbReference>
<dbReference type="SUPFAM" id="SSF46785">
    <property type="entry name" value="Winged helix' DNA-binding domain"/>
    <property type="match status" value="1"/>
</dbReference>
<dbReference type="OrthoDB" id="67158at2"/>
<keyword evidence="6" id="KW-1185">Reference proteome</keyword>
<feature type="domain" description="HTH marR-type" evidence="4">
    <location>
        <begin position="27"/>
        <end position="87"/>
    </location>
</feature>
<sequence>MPQPEPSRDEAAVRTFIENFSAQLAEFGIPRMAARVMIAEMAAEGNGVTAADLAQQLGASPAAISVALKYLTDLGLIVREPIPNSRRDRYRAVDHGWYTATLLQSGGLGRMGDTVAAGVDAVGGRDTDAGRRLAEMRDFYRFLIEELDGIMARWTQSRRDDPA</sequence>
<keyword evidence="2" id="KW-0238">DNA-binding</keyword>
<dbReference type="PANTHER" id="PTHR38465">
    <property type="entry name" value="HTH-TYPE TRANSCRIPTIONAL REGULATOR MJ1563-RELATED"/>
    <property type="match status" value="1"/>
</dbReference>
<dbReference type="Gene3D" id="1.10.287.160">
    <property type="entry name" value="HR1 repeat"/>
    <property type="match status" value="1"/>
</dbReference>
<dbReference type="InterPro" id="IPR036390">
    <property type="entry name" value="WH_DNA-bd_sf"/>
</dbReference>
<dbReference type="InterPro" id="IPR011991">
    <property type="entry name" value="ArsR-like_HTH"/>
</dbReference>
<name>A0A543AVL2_9ACTN</name>
<organism evidence="5 6">
    <name type="scientific">Stackebrandtia endophytica</name>
    <dbReference type="NCBI Taxonomy" id="1496996"/>
    <lineage>
        <taxon>Bacteria</taxon>
        <taxon>Bacillati</taxon>
        <taxon>Actinomycetota</taxon>
        <taxon>Actinomycetes</taxon>
        <taxon>Glycomycetales</taxon>
        <taxon>Glycomycetaceae</taxon>
        <taxon>Stackebrandtia</taxon>
    </lineage>
</organism>
<evidence type="ECO:0000313" key="5">
    <source>
        <dbReference type="EMBL" id="TQL76581.1"/>
    </source>
</evidence>
<dbReference type="InParanoid" id="A0A543AVL2"/>
<dbReference type="PANTHER" id="PTHR38465:SF2">
    <property type="entry name" value="HTH-TYPE TRANSCRIPTIONAL REGULATOR MMPR5"/>
    <property type="match status" value="1"/>
</dbReference>
<comment type="caution">
    <text evidence="5">The sequence shown here is derived from an EMBL/GenBank/DDBJ whole genome shotgun (WGS) entry which is preliminary data.</text>
</comment>
<dbReference type="InterPro" id="IPR000835">
    <property type="entry name" value="HTH_MarR-typ"/>
</dbReference>
<evidence type="ECO:0000256" key="2">
    <source>
        <dbReference type="ARBA" id="ARBA00023125"/>
    </source>
</evidence>
<evidence type="ECO:0000259" key="4">
    <source>
        <dbReference type="Pfam" id="PF12802"/>
    </source>
</evidence>
<evidence type="ECO:0000313" key="6">
    <source>
        <dbReference type="Proteomes" id="UP000317043"/>
    </source>
</evidence>
<dbReference type="InterPro" id="IPR036388">
    <property type="entry name" value="WH-like_DNA-bd_sf"/>
</dbReference>
<dbReference type="GO" id="GO:0003700">
    <property type="term" value="F:DNA-binding transcription factor activity"/>
    <property type="evidence" value="ECO:0007669"/>
    <property type="project" value="InterPro"/>
</dbReference>
<gene>
    <name evidence="5" type="ORF">FB566_2113</name>
</gene>
<proteinExistence type="predicted"/>
<dbReference type="GO" id="GO:0003677">
    <property type="term" value="F:DNA binding"/>
    <property type="evidence" value="ECO:0007669"/>
    <property type="project" value="UniProtKB-KW"/>
</dbReference>
<dbReference type="CDD" id="cd00090">
    <property type="entry name" value="HTH_ARSR"/>
    <property type="match status" value="1"/>
</dbReference>
<evidence type="ECO:0000256" key="1">
    <source>
        <dbReference type="ARBA" id="ARBA00023015"/>
    </source>
</evidence>
<dbReference type="EMBL" id="VFOW01000001">
    <property type="protein sequence ID" value="TQL76581.1"/>
    <property type="molecule type" value="Genomic_DNA"/>
</dbReference>
<dbReference type="Proteomes" id="UP000317043">
    <property type="component" value="Unassembled WGS sequence"/>
</dbReference>
<dbReference type="Gene3D" id="1.10.10.10">
    <property type="entry name" value="Winged helix-like DNA-binding domain superfamily/Winged helix DNA-binding domain"/>
    <property type="match status" value="1"/>
</dbReference>
<protein>
    <submittedName>
        <fullName evidence="5">MarR family protein</fullName>
    </submittedName>
</protein>